<accession>A0A061RV40</accession>
<evidence type="ECO:0000256" key="1">
    <source>
        <dbReference type="SAM" id="Coils"/>
    </source>
</evidence>
<dbReference type="AlphaFoldDB" id="A0A061RV40"/>
<proteinExistence type="predicted"/>
<organism evidence="3">
    <name type="scientific">Tetraselmis sp. GSL018</name>
    <dbReference type="NCBI Taxonomy" id="582737"/>
    <lineage>
        <taxon>Eukaryota</taxon>
        <taxon>Viridiplantae</taxon>
        <taxon>Chlorophyta</taxon>
        <taxon>core chlorophytes</taxon>
        <taxon>Chlorodendrophyceae</taxon>
        <taxon>Chlorodendrales</taxon>
        <taxon>Chlorodendraceae</taxon>
        <taxon>Tetraselmis</taxon>
    </lineage>
</organism>
<sequence>PLRGGSRASGGIRPGAGGSPTHREIVPSPMARMWAPRTADAAGYLQGETFNRDVVAGLADDLEATKECLQLQYDAAARAESALRQLHEEYSESAHAARQTQAALEQGLLDAQKERNELRSRVGDLASRLNSLEAECSKLSDDNARLSAELSEEREAASTAARHHTAREAELREEAEHLRGELNSLREERSELQRRITQEQEVVQAVRTQLVEYKLYIQQLEDRGPGQIGSPTHRSHVKVGDALPPPPPMPQTPEHLSADGGLSSSLPMSPTRRDRQGARASYGSGTRWRH</sequence>
<keyword evidence="1" id="KW-0175">Coiled coil</keyword>
<feature type="coiled-coil region" evidence="1">
    <location>
        <begin position="59"/>
        <end position="223"/>
    </location>
</feature>
<protein>
    <submittedName>
        <fullName evidence="3">Uncharacterized protein</fullName>
    </submittedName>
</protein>
<evidence type="ECO:0000313" key="3">
    <source>
        <dbReference type="EMBL" id="JAC75843.1"/>
    </source>
</evidence>
<name>A0A061RV40_9CHLO</name>
<dbReference type="EMBL" id="GBEZ01009771">
    <property type="protein sequence ID" value="JAC75843.1"/>
    <property type="molecule type" value="Transcribed_RNA"/>
</dbReference>
<evidence type="ECO:0000256" key="2">
    <source>
        <dbReference type="SAM" id="MobiDB-lite"/>
    </source>
</evidence>
<feature type="non-terminal residue" evidence="3">
    <location>
        <position position="1"/>
    </location>
</feature>
<reference evidence="3" key="1">
    <citation type="submission" date="2014-05" db="EMBL/GenBank/DDBJ databases">
        <title>The transcriptome of the halophilic microalga Tetraselmis sp. GSL018 isolated from the Great Salt Lake, Utah.</title>
        <authorList>
            <person name="Jinkerson R.E."/>
            <person name="D'Adamo S."/>
            <person name="Posewitz M.C."/>
        </authorList>
    </citation>
    <scope>NUCLEOTIDE SEQUENCE</scope>
    <source>
        <strain evidence="3">GSL018</strain>
    </source>
</reference>
<feature type="region of interest" description="Disordered" evidence="2">
    <location>
        <begin position="224"/>
        <end position="290"/>
    </location>
</feature>
<gene>
    <name evidence="3" type="ORF">TSPGSL018_21920</name>
</gene>
<feature type="region of interest" description="Disordered" evidence="2">
    <location>
        <begin position="1"/>
        <end position="29"/>
    </location>
</feature>